<dbReference type="PANTHER" id="PTHR45730">
    <property type="entry name" value="ZINC FINGER PROTEIN JAGGED"/>
    <property type="match status" value="1"/>
</dbReference>
<dbReference type="InterPro" id="IPR036236">
    <property type="entry name" value="Znf_C2H2_sf"/>
</dbReference>
<reference evidence="3" key="1">
    <citation type="submission" date="2019-10" db="EMBL/GenBank/DDBJ databases">
        <authorList>
            <person name="Zhang R."/>
            <person name="Pan Y."/>
            <person name="Wang J."/>
            <person name="Ma R."/>
            <person name="Yu S."/>
        </authorList>
    </citation>
    <scope>NUCLEOTIDE SEQUENCE</scope>
    <source>
        <strain evidence="3">LA-IB0</strain>
        <tissue evidence="3">Leaf</tissue>
    </source>
</reference>
<dbReference type="PROSITE" id="PS00028">
    <property type="entry name" value="ZINC_FINGER_C2H2_1"/>
    <property type="match status" value="1"/>
</dbReference>
<dbReference type="GO" id="GO:0003700">
    <property type="term" value="F:DNA-binding transcription factor activity"/>
    <property type="evidence" value="ECO:0007669"/>
    <property type="project" value="InterPro"/>
</dbReference>
<evidence type="ECO:0000313" key="4">
    <source>
        <dbReference type="Proteomes" id="UP000826271"/>
    </source>
</evidence>
<keyword evidence="1" id="KW-0863">Zinc-finger</keyword>
<keyword evidence="1" id="KW-0479">Metal-binding</keyword>
<dbReference type="GO" id="GO:0008270">
    <property type="term" value="F:zinc ion binding"/>
    <property type="evidence" value="ECO:0007669"/>
    <property type="project" value="UniProtKB-KW"/>
</dbReference>
<dbReference type="SUPFAM" id="SSF57667">
    <property type="entry name" value="beta-beta-alpha zinc fingers"/>
    <property type="match status" value="1"/>
</dbReference>
<dbReference type="PANTHER" id="PTHR45730:SF109">
    <property type="entry name" value="ZINC FINGER PROTEIN KNUCKLES"/>
    <property type="match status" value="1"/>
</dbReference>
<dbReference type="InterPro" id="IPR045320">
    <property type="entry name" value="JAGGED/SL1-like"/>
</dbReference>
<sequence length="224" mass="25250">MARKRKDGYHLEIPDINDVQSYIVERNEMMKLTKVAKSWEFTCSFCFKKFPSAQAMGGHQNAHRGERLEEKKKFVRDPIAYRKRAFLLAMKAQSSGVQKPSLNLHAATRMVKHELKLAKINGQPKILPKPIRSTGDLGEFNAAANNYIYQPSNSKNLPLFNVNGENMKSLPFVMNFFPPKELNLAESIGIHAEDSKGKKCIEFGIGGCGINLEKLDLTLRLGIN</sequence>
<dbReference type="AlphaFoldDB" id="A0AAV6WVM1"/>
<dbReference type="PROSITE" id="PS50157">
    <property type="entry name" value="ZINC_FINGER_C2H2_2"/>
    <property type="match status" value="1"/>
</dbReference>
<evidence type="ECO:0000256" key="1">
    <source>
        <dbReference type="PROSITE-ProRule" id="PRU00042"/>
    </source>
</evidence>
<evidence type="ECO:0000259" key="2">
    <source>
        <dbReference type="PROSITE" id="PS50157"/>
    </source>
</evidence>
<organism evidence="3 4">
    <name type="scientific">Buddleja alternifolia</name>
    <dbReference type="NCBI Taxonomy" id="168488"/>
    <lineage>
        <taxon>Eukaryota</taxon>
        <taxon>Viridiplantae</taxon>
        <taxon>Streptophyta</taxon>
        <taxon>Embryophyta</taxon>
        <taxon>Tracheophyta</taxon>
        <taxon>Spermatophyta</taxon>
        <taxon>Magnoliopsida</taxon>
        <taxon>eudicotyledons</taxon>
        <taxon>Gunneridae</taxon>
        <taxon>Pentapetalae</taxon>
        <taxon>asterids</taxon>
        <taxon>lamiids</taxon>
        <taxon>Lamiales</taxon>
        <taxon>Scrophulariaceae</taxon>
        <taxon>Buddlejeae</taxon>
        <taxon>Buddleja</taxon>
    </lineage>
</organism>
<dbReference type="Gene3D" id="3.30.160.60">
    <property type="entry name" value="Classic Zinc Finger"/>
    <property type="match status" value="1"/>
</dbReference>
<gene>
    <name evidence="3" type="ORF">BUALT_Bualt12G0003300</name>
</gene>
<comment type="caution">
    <text evidence="3">The sequence shown here is derived from an EMBL/GenBank/DDBJ whole genome shotgun (WGS) entry which is preliminary data.</text>
</comment>
<accession>A0AAV6WVM1</accession>
<evidence type="ECO:0000313" key="3">
    <source>
        <dbReference type="EMBL" id="KAG8371824.1"/>
    </source>
</evidence>
<feature type="domain" description="C2H2-type" evidence="2">
    <location>
        <begin position="41"/>
        <end position="68"/>
    </location>
</feature>
<keyword evidence="4" id="KW-1185">Reference proteome</keyword>
<dbReference type="EMBL" id="WHWC01000012">
    <property type="protein sequence ID" value="KAG8371824.1"/>
    <property type="molecule type" value="Genomic_DNA"/>
</dbReference>
<keyword evidence="1" id="KW-0862">Zinc</keyword>
<name>A0AAV6WVM1_9LAMI</name>
<dbReference type="InterPro" id="IPR013087">
    <property type="entry name" value="Znf_C2H2_type"/>
</dbReference>
<protein>
    <recommendedName>
        <fullName evidence="2">C2H2-type domain-containing protein</fullName>
    </recommendedName>
</protein>
<dbReference type="Proteomes" id="UP000826271">
    <property type="component" value="Unassembled WGS sequence"/>
</dbReference>
<proteinExistence type="predicted"/>